<proteinExistence type="predicted"/>
<reference evidence="7" key="2">
    <citation type="submission" date="2024-01" db="EMBL/GenBank/DDBJ databases">
        <title>Comparative genomics of Cryptococcus and Kwoniella reveals pathogenesis evolution and contrasting modes of karyotype evolution via chromosome fusion or intercentromeric recombination.</title>
        <authorList>
            <person name="Coelho M.A."/>
            <person name="David-Palma M."/>
            <person name="Shea T."/>
            <person name="Bowers K."/>
            <person name="McGinley-Smith S."/>
            <person name="Mohammad A.W."/>
            <person name="Gnirke A."/>
            <person name="Yurkov A.M."/>
            <person name="Nowrousian M."/>
            <person name="Sun S."/>
            <person name="Cuomo C.A."/>
            <person name="Heitman J."/>
        </authorList>
    </citation>
    <scope>NUCLEOTIDE SEQUENCE</scope>
    <source>
        <strain evidence="7">CBS 12478</strain>
    </source>
</reference>
<dbReference type="GeneID" id="43588374"/>
<dbReference type="GO" id="GO:0005783">
    <property type="term" value="C:endoplasmic reticulum"/>
    <property type="evidence" value="ECO:0007669"/>
    <property type="project" value="TreeGrafter"/>
</dbReference>
<keyword evidence="4" id="KW-0560">Oxidoreductase</keyword>
<dbReference type="InterPro" id="IPR006620">
    <property type="entry name" value="Pro_4_hyd_alph"/>
</dbReference>
<evidence type="ECO:0000256" key="6">
    <source>
        <dbReference type="SAM" id="MobiDB-lite"/>
    </source>
</evidence>
<dbReference type="KEGG" id="ksn:43588374"/>
<accession>A0A5M6C0N0</accession>
<dbReference type="RefSeq" id="XP_031861472.1">
    <property type="nucleotide sequence ID" value="XM_032004241.1"/>
</dbReference>
<dbReference type="GO" id="GO:0031418">
    <property type="term" value="F:L-ascorbic acid binding"/>
    <property type="evidence" value="ECO:0007669"/>
    <property type="project" value="InterPro"/>
</dbReference>
<feature type="region of interest" description="Disordered" evidence="6">
    <location>
        <begin position="166"/>
        <end position="207"/>
    </location>
</feature>
<evidence type="ECO:0000313" key="8">
    <source>
        <dbReference type="Proteomes" id="UP000322225"/>
    </source>
</evidence>
<evidence type="ECO:0000256" key="3">
    <source>
        <dbReference type="ARBA" id="ARBA00022964"/>
    </source>
</evidence>
<evidence type="ECO:0000313" key="7">
    <source>
        <dbReference type="EMBL" id="WWD21252.1"/>
    </source>
</evidence>
<dbReference type="InterPro" id="IPR045054">
    <property type="entry name" value="P4HA-like"/>
</dbReference>
<keyword evidence="5" id="KW-0408">Iron</keyword>
<reference evidence="7" key="1">
    <citation type="submission" date="2017-08" db="EMBL/GenBank/DDBJ databases">
        <authorList>
            <person name="Cuomo C."/>
            <person name="Billmyre B."/>
            <person name="Heitman J."/>
        </authorList>
    </citation>
    <scope>NUCLEOTIDE SEQUENCE</scope>
    <source>
        <strain evidence="7">CBS 12478</strain>
    </source>
</reference>
<name>A0A5M6C0N0_9TREE</name>
<dbReference type="PANTHER" id="PTHR10869">
    <property type="entry name" value="PROLYL 4-HYDROXYLASE ALPHA SUBUNIT"/>
    <property type="match status" value="1"/>
</dbReference>
<organism evidence="7 8">
    <name type="scientific">Kwoniella shandongensis</name>
    <dbReference type="NCBI Taxonomy" id="1734106"/>
    <lineage>
        <taxon>Eukaryota</taxon>
        <taxon>Fungi</taxon>
        <taxon>Dikarya</taxon>
        <taxon>Basidiomycota</taxon>
        <taxon>Agaricomycotina</taxon>
        <taxon>Tremellomycetes</taxon>
        <taxon>Tremellales</taxon>
        <taxon>Cryptococcaceae</taxon>
        <taxon>Kwoniella</taxon>
    </lineage>
</organism>
<evidence type="ECO:0000256" key="4">
    <source>
        <dbReference type="ARBA" id="ARBA00023002"/>
    </source>
</evidence>
<keyword evidence="8" id="KW-1185">Reference proteome</keyword>
<dbReference type="PANTHER" id="PTHR10869:SF236">
    <property type="entry name" value="PROLYL 4-HYDROXYLASE ALPHA SUBUNIT DOMAIN-CONTAINING PROTEIN"/>
    <property type="match status" value="1"/>
</dbReference>
<feature type="region of interest" description="Disordered" evidence="6">
    <location>
        <begin position="1"/>
        <end position="21"/>
    </location>
</feature>
<evidence type="ECO:0000256" key="1">
    <source>
        <dbReference type="ARBA" id="ARBA00001961"/>
    </source>
</evidence>
<sequence>MTASLFSSDSNPESSFPSISPNPKATCTTILPSQIYIIDDFFKPYDLEAVRQWAMSLELEGPKEAGKGEAERTGNRASLPSKSIASCLLPLLLPHLPSLSPPYKHRENALLSPNIRVYHYPSGTYFKGHYDMPSLDLESRRLSCWTLLIYLGEGVKGGGTSFYPHPQTGSKGKKGGISTSVGGGGGGKKGNRTAGSKETTREEEKITVEPKAGRALLHWHGVSGGGCMKHEGDEVISGDKWVLRTDLLA</sequence>
<evidence type="ECO:0000256" key="2">
    <source>
        <dbReference type="ARBA" id="ARBA00022723"/>
    </source>
</evidence>
<protein>
    <submittedName>
        <fullName evidence="7">Uncharacterized protein</fullName>
    </submittedName>
</protein>
<keyword evidence="2" id="KW-0479">Metal-binding</keyword>
<dbReference type="Proteomes" id="UP000322225">
    <property type="component" value="Chromosome 10"/>
</dbReference>
<comment type="cofactor">
    <cofactor evidence="1">
        <name>L-ascorbate</name>
        <dbReference type="ChEBI" id="CHEBI:38290"/>
    </cofactor>
</comment>
<keyword evidence="3" id="KW-0223">Dioxygenase</keyword>
<dbReference type="AlphaFoldDB" id="A0A5M6C0N0"/>
<dbReference type="OrthoDB" id="69177at2759"/>
<feature type="compositionally biased region" description="Basic and acidic residues" evidence="6">
    <location>
        <begin position="198"/>
        <end position="207"/>
    </location>
</feature>
<gene>
    <name evidence="7" type="ORF">CI109_105736</name>
</gene>
<dbReference type="GO" id="GO:0004656">
    <property type="term" value="F:procollagen-proline 4-dioxygenase activity"/>
    <property type="evidence" value="ECO:0007669"/>
    <property type="project" value="TreeGrafter"/>
</dbReference>
<dbReference type="GO" id="GO:0005506">
    <property type="term" value="F:iron ion binding"/>
    <property type="evidence" value="ECO:0007669"/>
    <property type="project" value="InterPro"/>
</dbReference>
<dbReference type="Gene3D" id="2.60.120.620">
    <property type="entry name" value="q2cbj1_9rhob like domain"/>
    <property type="match status" value="1"/>
</dbReference>
<dbReference type="SMART" id="SM00702">
    <property type="entry name" value="P4Hc"/>
    <property type="match status" value="1"/>
</dbReference>
<dbReference type="EMBL" id="CP144060">
    <property type="protein sequence ID" value="WWD21252.1"/>
    <property type="molecule type" value="Genomic_DNA"/>
</dbReference>
<evidence type="ECO:0000256" key="5">
    <source>
        <dbReference type="ARBA" id="ARBA00023004"/>
    </source>
</evidence>